<accession>A0A396BZC1</accession>
<name>A0A396BZC1_BACFG</name>
<evidence type="ECO:0000256" key="1">
    <source>
        <dbReference type="SAM" id="Phobius"/>
    </source>
</evidence>
<dbReference type="InterPro" id="IPR029044">
    <property type="entry name" value="Nucleotide-diphossugar_trans"/>
</dbReference>
<reference evidence="3 4" key="1">
    <citation type="submission" date="2018-08" db="EMBL/GenBank/DDBJ databases">
        <title>A genome reference for cultivated species of the human gut microbiota.</title>
        <authorList>
            <person name="Zou Y."/>
            <person name="Xue W."/>
            <person name="Luo G."/>
        </authorList>
    </citation>
    <scope>NUCLEOTIDE SEQUENCE [LARGE SCALE GENOMIC DNA]</scope>
    <source>
        <strain evidence="3 4">AM18-6</strain>
    </source>
</reference>
<dbReference type="CDD" id="cd00761">
    <property type="entry name" value="Glyco_tranf_GTA_type"/>
    <property type="match status" value="1"/>
</dbReference>
<organism evidence="3 4">
    <name type="scientific">Bacteroides fragilis</name>
    <dbReference type="NCBI Taxonomy" id="817"/>
    <lineage>
        <taxon>Bacteria</taxon>
        <taxon>Pseudomonadati</taxon>
        <taxon>Bacteroidota</taxon>
        <taxon>Bacteroidia</taxon>
        <taxon>Bacteroidales</taxon>
        <taxon>Bacteroidaceae</taxon>
        <taxon>Bacteroides</taxon>
    </lineage>
</organism>
<dbReference type="GO" id="GO:0016758">
    <property type="term" value="F:hexosyltransferase activity"/>
    <property type="evidence" value="ECO:0007669"/>
    <property type="project" value="UniProtKB-ARBA"/>
</dbReference>
<keyword evidence="1" id="KW-0472">Membrane</keyword>
<proteinExistence type="predicted"/>
<protein>
    <submittedName>
        <fullName evidence="3">Glycosyltransferase family 2 protein</fullName>
    </submittedName>
</protein>
<dbReference type="AlphaFoldDB" id="A0A396BZC1"/>
<feature type="domain" description="Glycosyltransferase 2-like" evidence="2">
    <location>
        <begin position="17"/>
        <end position="134"/>
    </location>
</feature>
<dbReference type="PANTHER" id="PTHR22916">
    <property type="entry name" value="GLYCOSYLTRANSFERASE"/>
    <property type="match status" value="1"/>
</dbReference>
<dbReference type="Proteomes" id="UP000266644">
    <property type="component" value="Unassembled WGS sequence"/>
</dbReference>
<evidence type="ECO:0000259" key="2">
    <source>
        <dbReference type="Pfam" id="PF00535"/>
    </source>
</evidence>
<keyword evidence="3" id="KW-0808">Transferase</keyword>
<gene>
    <name evidence="3" type="ORF">DW228_10330</name>
</gene>
<dbReference type="InterPro" id="IPR001173">
    <property type="entry name" value="Glyco_trans_2-like"/>
</dbReference>
<dbReference type="RefSeq" id="WP_122330268.1">
    <property type="nucleotide sequence ID" value="NZ_JAGJIB010000045.1"/>
</dbReference>
<feature type="transmembrane region" description="Helical" evidence="1">
    <location>
        <begin position="307"/>
        <end position="328"/>
    </location>
</feature>
<dbReference type="SUPFAM" id="SSF53448">
    <property type="entry name" value="Nucleotide-diphospho-sugar transferases"/>
    <property type="match status" value="1"/>
</dbReference>
<dbReference type="Pfam" id="PF00535">
    <property type="entry name" value="Glycos_transf_2"/>
    <property type="match status" value="1"/>
</dbReference>
<comment type="caution">
    <text evidence="3">The sequence shown here is derived from an EMBL/GenBank/DDBJ whole genome shotgun (WGS) entry which is preliminary data.</text>
</comment>
<dbReference type="EMBL" id="QRJE01000015">
    <property type="protein sequence ID" value="RHH11162.1"/>
    <property type="molecule type" value="Genomic_DNA"/>
</dbReference>
<evidence type="ECO:0000313" key="4">
    <source>
        <dbReference type="Proteomes" id="UP000266644"/>
    </source>
</evidence>
<evidence type="ECO:0000313" key="3">
    <source>
        <dbReference type="EMBL" id="RHH11162.1"/>
    </source>
</evidence>
<sequence length="348" mass="40528">MLKNNENVLGEYLPIVSIIIPVYNVGIYLEKCISSCLEQTYKRCEIILVDDGCTDQCTIDILQKYRTFKEMFLIKQDNRGVSIARDVGVKYCHGKFLFFLDADDYITPDAIELLVNSYNANSVEMVMAALAYDYSGRLISLPFEYPQDKLENNLSIYCLMDKLPMSLGGKLINKQMYLTLENTHDLEIGEDAFLTLQLVSRIKSISFIDKPIYIYCQREGSVMNKPSKRAVLSRVLFVKKVLSYFSPISYVQDERFKLALSVFVLNQYYAILIMGGDKKMLKELTVLAERYWENKNAVKFLPYWRRLLLSICFSNISFFSIILVRVIWGGRYFRRILLNGEYKQVYRK</sequence>
<feature type="transmembrane region" description="Helical" evidence="1">
    <location>
        <begin position="12"/>
        <end position="29"/>
    </location>
</feature>
<dbReference type="PANTHER" id="PTHR22916:SF3">
    <property type="entry name" value="UDP-GLCNAC:BETAGAL BETA-1,3-N-ACETYLGLUCOSAMINYLTRANSFERASE-LIKE PROTEIN 1"/>
    <property type="match status" value="1"/>
</dbReference>
<dbReference type="Gene3D" id="3.90.550.10">
    <property type="entry name" value="Spore Coat Polysaccharide Biosynthesis Protein SpsA, Chain A"/>
    <property type="match status" value="1"/>
</dbReference>
<keyword evidence="1" id="KW-0812">Transmembrane</keyword>
<keyword evidence="1" id="KW-1133">Transmembrane helix</keyword>